<dbReference type="Proteomes" id="UP001140172">
    <property type="component" value="Unassembled WGS sequence"/>
</dbReference>
<dbReference type="AlphaFoldDB" id="A0A9W8HI30"/>
<feature type="transmembrane region" description="Helical" evidence="1">
    <location>
        <begin position="177"/>
        <end position="195"/>
    </location>
</feature>
<evidence type="ECO:0000313" key="3">
    <source>
        <dbReference type="EMBL" id="KAJ2786300.1"/>
    </source>
</evidence>
<keyword evidence="1" id="KW-1133">Transmembrane helix</keyword>
<comment type="caution">
    <text evidence="3">The sequence shown here is derived from an EMBL/GenBank/DDBJ whole genome shotgun (WGS) entry which is preliminary data.</text>
</comment>
<proteinExistence type="predicted"/>
<feature type="chain" id="PRO_5040976286" evidence="2">
    <location>
        <begin position="20"/>
        <end position="1017"/>
    </location>
</feature>
<evidence type="ECO:0000313" key="4">
    <source>
        <dbReference type="Proteomes" id="UP001140172"/>
    </source>
</evidence>
<reference evidence="3" key="1">
    <citation type="submission" date="2022-07" db="EMBL/GenBank/DDBJ databases">
        <title>Phylogenomic reconstructions and comparative analyses of Kickxellomycotina fungi.</title>
        <authorList>
            <person name="Reynolds N.K."/>
            <person name="Stajich J.E."/>
            <person name="Barry K."/>
            <person name="Grigoriev I.V."/>
            <person name="Crous P."/>
            <person name="Smith M.E."/>
        </authorList>
    </citation>
    <scope>NUCLEOTIDE SEQUENCE</scope>
    <source>
        <strain evidence="3">BCRC 34489</strain>
    </source>
</reference>
<feature type="transmembrane region" description="Helical" evidence="1">
    <location>
        <begin position="35"/>
        <end position="56"/>
    </location>
</feature>
<evidence type="ECO:0000256" key="1">
    <source>
        <dbReference type="SAM" id="Phobius"/>
    </source>
</evidence>
<dbReference type="OrthoDB" id="5542990at2759"/>
<accession>A0A9W8HI30</accession>
<dbReference type="EMBL" id="JANBUM010000069">
    <property type="protein sequence ID" value="KAJ2786300.1"/>
    <property type="molecule type" value="Genomic_DNA"/>
</dbReference>
<sequence>MDRGFGVVLLPYLLLGAMAAADDGGGSDDGIQTNQIDLLSGVPALLVILVGVVQVWPSPSQMCRPGLYAFLNWLKASVENDFYISVFSCDKKCQTQLFEPTVDSINKRICINVGDAREIGCIGNGDVSVDELIDIIQADGNGITLAELAMTARYPRMKQLNRIITVLRFSPTFGKRVIIFQWAAVGFTYVFSWLFRGWLIAAIGKLLQGFWNVVRRVFGLLPIDSSQYRRFGLDYHMAELAEHRLVSEHLPWVRYSVYFLLLKLAGRQLSIRAWGIEDKKSIYKRGNGTAGGKTGNEDSPVFQHPMVDQRRLAALIATDECSAALLLFAISLHSLRVVMLCRDIGFLPAHVITGSYSKVCLELEHTIIVFRHRRLEAVYKALYMYQGYNKNKTEIGPEIRDYLHLSYSLLLKKLQSPLGDQVTGQRQMHILINLALRDVDTDYVDSVRLKIPREDGRAQPNIEGIIITDEQLGKLYRGHLSALLNIHTLLESFLVSDLYWGVSVWLLRTLLVVCKDLRLIEPDSSVTGKDQSAGRSGRTSEIIEMLYLLVNSPFPIHVYDQVRKDNAADTWVEPKVPKSTGKGLRPRLGGSKAVTKSGDLLRMIKDILAFDDDDECTSAPAWCVCRRHCRGICTLIVNELDMYLSIRNYFLTPYSFMMDTVKEKPLDVQQQTHAIQTHSVPEQPLTSPQPVPMPTPTVFPMPVHASSLYSVPTQVGSTYSEPAQLGSAFAVPAQSASLYSTSEQVHSVYSETVELDLSRSVPMQPYQIQPATATMVSREDHSNSDEELRMDKRFNAAAATSGSNTPVPPSAKVFRLVCICNRHLLLRLVKDGKVIRRGKSYRLIEASDEEKKTGEQPGKDGSFVAKWWQSINVRHRFKQSTPRIDSTHYPLSYCLYENTAQLVIILGDQLYTARPPDIASIDAGGQDPADHPRQLWPFNRFEEGFRGRLEQNPHEVIRRVMPLRLPSVDKFAQQITKEVAMSEGRLQRGRRRRRNDLYTLAPPSGNIRVKFDTIEPQ</sequence>
<keyword evidence="2" id="KW-0732">Signal</keyword>
<name>A0A9W8HI30_9FUNG</name>
<evidence type="ECO:0000256" key="2">
    <source>
        <dbReference type="SAM" id="SignalP"/>
    </source>
</evidence>
<feature type="signal peptide" evidence="2">
    <location>
        <begin position="1"/>
        <end position="19"/>
    </location>
</feature>
<gene>
    <name evidence="3" type="ORF">GGI15_001637</name>
</gene>
<protein>
    <submittedName>
        <fullName evidence="3">Uncharacterized protein</fullName>
    </submittedName>
</protein>
<keyword evidence="1" id="KW-0472">Membrane</keyword>
<keyword evidence="1" id="KW-0812">Transmembrane</keyword>
<organism evidence="3 4">
    <name type="scientific">Coemansia interrupta</name>
    <dbReference type="NCBI Taxonomy" id="1126814"/>
    <lineage>
        <taxon>Eukaryota</taxon>
        <taxon>Fungi</taxon>
        <taxon>Fungi incertae sedis</taxon>
        <taxon>Zoopagomycota</taxon>
        <taxon>Kickxellomycotina</taxon>
        <taxon>Kickxellomycetes</taxon>
        <taxon>Kickxellales</taxon>
        <taxon>Kickxellaceae</taxon>
        <taxon>Coemansia</taxon>
    </lineage>
</organism>
<keyword evidence="4" id="KW-1185">Reference proteome</keyword>